<dbReference type="PROSITE" id="PS51257">
    <property type="entry name" value="PROKAR_LIPOPROTEIN"/>
    <property type="match status" value="1"/>
</dbReference>
<organism evidence="2 3">
    <name type="scientific">Porticoccus litoralis</name>
    <dbReference type="NCBI Taxonomy" id="434086"/>
    <lineage>
        <taxon>Bacteria</taxon>
        <taxon>Pseudomonadati</taxon>
        <taxon>Pseudomonadota</taxon>
        <taxon>Gammaproteobacteria</taxon>
        <taxon>Cellvibrionales</taxon>
        <taxon>Porticoccaceae</taxon>
        <taxon>Porticoccus</taxon>
    </lineage>
</organism>
<dbReference type="PROSITE" id="PS51352">
    <property type="entry name" value="THIOREDOXIN_2"/>
    <property type="match status" value="1"/>
</dbReference>
<feature type="domain" description="Thioredoxin" evidence="1">
    <location>
        <begin position="23"/>
        <end position="154"/>
    </location>
</feature>
<dbReference type="InterPro" id="IPR050553">
    <property type="entry name" value="Thioredoxin_ResA/DsbE_sf"/>
</dbReference>
<protein>
    <submittedName>
        <fullName evidence="2">TlpA disulfide reductase family protein</fullName>
    </submittedName>
</protein>
<dbReference type="PANTHER" id="PTHR42852:SF18">
    <property type="entry name" value="CHROMOSOME UNDETERMINED SCAFFOLD_47, WHOLE GENOME SHOTGUN SEQUENCE"/>
    <property type="match status" value="1"/>
</dbReference>
<comment type="caution">
    <text evidence="2">The sequence shown here is derived from an EMBL/GenBank/DDBJ whole genome shotgun (WGS) entry which is preliminary data.</text>
</comment>
<dbReference type="GO" id="GO:0016491">
    <property type="term" value="F:oxidoreductase activity"/>
    <property type="evidence" value="ECO:0007669"/>
    <property type="project" value="InterPro"/>
</dbReference>
<dbReference type="Gene3D" id="3.40.30.10">
    <property type="entry name" value="Glutaredoxin"/>
    <property type="match status" value="1"/>
</dbReference>
<name>A0AAW8B0V2_9GAMM</name>
<dbReference type="AlphaFoldDB" id="A0AAW8B0V2"/>
<sequence length="159" mass="17717">MLRTIINCLVCALFLSLTGCSDKPSGYPLMDGGTLNFNDQHGKVVLINYWAEWCKPCREEIPELNAFQQKFSDQVLLLAVNFDGVTGDRLKQQATALGIEFPVLAEDPRQQFGVKPSGVLPETLVIDRNGQFRQVLLGPQNEEKLEAVLKQLSVSPQEQ</sequence>
<dbReference type="RefSeq" id="WP_305169456.1">
    <property type="nucleotide sequence ID" value="NZ_JAUUUU010000001.1"/>
</dbReference>
<dbReference type="SUPFAM" id="SSF52833">
    <property type="entry name" value="Thioredoxin-like"/>
    <property type="match status" value="1"/>
</dbReference>
<dbReference type="Pfam" id="PF00578">
    <property type="entry name" value="AhpC-TSA"/>
    <property type="match status" value="1"/>
</dbReference>
<reference evidence="2" key="1">
    <citation type="journal article" date="2010" name="Int. J. Syst. Evol. Microbiol.">
        <title>Porticoccus litoralis gen. nov., sp. nov., a gammaproteobacterium isolated from the Yellow Sea.</title>
        <authorList>
            <person name="Oh H.M."/>
            <person name="Kim H."/>
            <person name="Kim K.M."/>
            <person name="Min G.S."/>
            <person name="Cho J.C."/>
        </authorList>
    </citation>
    <scope>NUCLEOTIDE SEQUENCE</scope>
    <source>
        <strain evidence="2">DSM 25064</strain>
    </source>
</reference>
<dbReference type="InterPro" id="IPR013766">
    <property type="entry name" value="Thioredoxin_domain"/>
</dbReference>
<reference evidence="2" key="2">
    <citation type="submission" date="2023-08" db="EMBL/GenBank/DDBJ databases">
        <authorList>
            <person name="Luo J."/>
        </authorList>
    </citation>
    <scope>NUCLEOTIDE SEQUENCE</scope>
    <source>
        <strain evidence="2">DSM 25064</strain>
    </source>
</reference>
<evidence type="ECO:0000313" key="3">
    <source>
        <dbReference type="Proteomes" id="UP001178354"/>
    </source>
</evidence>
<dbReference type="InterPro" id="IPR036249">
    <property type="entry name" value="Thioredoxin-like_sf"/>
</dbReference>
<gene>
    <name evidence="2" type="ORF">Q8A57_03090</name>
</gene>
<evidence type="ECO:0000313" key="2">
    <source>
        <dbReference type="EMBL" id="MDP1519944.1"/>
    </source>
</evidence>
<dbReference type="Proteomes" id="UP001178354">
    <property type="component" value="Unassembled WGS sequence"/>
</dbReference>
<keyword evidence="3" id="KW-1185">Reference proteome</keyword>
<proteinExistence type="predicted"/>
<dbReference type="GO" id="GO:0016209">
    <property type="term" value="F:antioxidant activity"/>
    <property type="evidence" value="ECO:0007669"/>
    <property type="project" value="InterPro"/>
</dbReference>
<dbReference type="CDD" id="cd02966">
    <property type="entry name" value="TlpA_like_family"/>
    <property type="match status" value="1"/>
</dbReference>
<evidence type="ECO:0000259" key="1">
    <source>
        <dbReference type="PROSITE" id="PS51352"/>
    </source>
</evidence>
<accession>A0AAW8B0V2</accession>
<dbReference type="EMBL" id="JAUUUU010000001">
    <property type="protein sequence ID" value="MDP1519944.1"/>
    <property type="molecule type" value="Genomic_DNA"/>
</dbReference>
<dbReference type="PANTHER" id="PTHR42852">
    <property type="entry name" value="THIOL:DISULFIDE INTERCHANGE PROTEIN DSBE"/>
    <property type="match status" value="1"/>
</dbReference>
<dbReference type="InterPro" id="IPR000866">
    <property type="entry name" value="AhpC/TSA"/>
</dbReference>